<dbReference type="InterPro" id="IPR018363">
    <property type="entry name" value="CD59_antigen_CS"/>
</dbReference>
<keyword evidence="3" id="KW-0732">Signal</keyword>
<dbReference type="GO" id="GO:0005576">
    <property type="term" value="C:extracellular region"/>
    <property type="evidence" value="ECO:0007669"/>
    <property type="project" value="UniProtKB-SubCell"/>
</dbReference>
<dbReference type="PANTHER" id="PTHR20914:SF9">
    <property type="entry name" value="COILED, ISOFORM A"/>
    <property type="match status" value="1"/>
</dbReference>
<keyword evidence="7" id="KW-1185">Reference proteome</keyword>
<dbReference type="Proteomes" id="UP001178461">
    <property type="component" value="Chromosome 8"/>
</dbReference>
<dbReference type="SMART" id="SM00134">
    <property type="entry name" value="LU"/>
    <property type="match status" value="2"/>
</dbReference>
<proteinExistence type="predicted"/>
<keyword evidence="2" id="KW-0964">Secreted</keyword>
<dbReference type="AlphaFoldDB" id="A0AA35PD76"/>
<feature type="domain" description="UPAR/Ly6" evidence="5">
    <location>
        <begin position="161"/>
        <end position="253"/>
    </location>
</feature>
<name>A0AA35PD76_9SAUR</name>
<dbReference type="PANTHER" id="PTHR20914">
    <property type="entry name" value="LY6/PLAUR DOMAIN-CONTAINING PROTEIN 8"/>
    <property type="match status" value="1"/>
</dbReference>
<feature type="domain" description="UPAR/Ly6" evidence="5">
    <location>
        <begin position="64"/>
        <end position="159"/>
    </location>
</feature>
<evidence type="ECO:0000256" key="4">
    <source>
        <dbReference type="ARBA" id="ARBA00023157"/>
    </source>
</evidence>
<dbReference type="PROSITE" id="PS00983">
    <property type="entry name" value="LY6_UPAR"/>
    <property type="match status" value="1"/>
</dbReference>
<dbReference type="EMBL" id="OX395133">
    <property type="protein sequence ID" value="CAI5781058.1"/>
    <property type="molecule type" value="Genomic_DNA"/>
</dbReference>
<dbReference type="InterPro" id="IPR050918">
    <property type="entry name" value="CNF-like_PLA2_Inhibitor"/>
</dbReference>
<sequence length="267" mass="29099">MEETRATYGPISETLKRGCTTSQYCQSYFSTRRGFISRSIYCCSEDLCNDVPYNVTYSTKRNGVECYSCIGSLEECNGTSIPTAQCRGKENRCVEISRQWLPGTGLVEPIIKGCGNYPKEETLLAYSIGGKISYVAIRVCEGSRCNNSSFTEFSVRELNGLVCYSCLDTGNDECSTGNLQLMNCVGNMDHCMNVIDYVRGATLRAGCANQQLCQDTVFYGTLLPKLPVSYVTCCQGPFCNGGPGQGGRRGEGILFALLAAPLLIALN</sequence>
<keyword evidence="4" id="KW-1015">Disulfide bond</keyword>
<evidence type="ECO:0000313" key="7">
    <source>
        <dbReference type="Proteomes" id="UP001178461"/>
    </source>
</evidence>
<comment type="subcellular location">
    <subcellularLocation>
        <location evidence="1">Secreted</location>
    </subcellularLocation>
</comment>
<accession>A0AA35PD76</accession>
<protein>
    <recommendedName>
        <fullName evidence="5">UPAR/Ly6 domain-containing protein</fullName>
    </recommendedName>
</protein>
<evidence type="ECO:0000256" key="2">
    <source>
        <dbReference type="ARBA" id="ARBA00022525"/>
    </source>
</evidence>
<dbReference type="Gene3D" id="2.10.60.10">
    <property type="entry name" value="CD59"/>
    <property type="match status" value="2"/>
</dbReference>
<evidence type="ECO:0000313" key="6">
    <source>
        <dbReference type="EMBL" id="CAI5781058.1"/>
    </source>
</evidence>
<evidence type="ECO:0000259" key="5">
    <source>
        <dbReference type="SMART" id="SM00134"/>
    </source>
</evidence>
<gene>
    <name evidence="6" type="ORF">PODLI_1B006437</name>
</gene>
<organism evidence="6 7">
    <name type="scientific">Podarcis lilfordi</name>
    <name type="common">Lilford's wall lizard</name>
    <dbReference type="NCBI Taxonomy" id="74358"/>
    <lineage>
        <taxon>Eukaryota</taxon>
        <taxon>Metazoa</taxon>
        <taxon>Chordata</taxon>
        <taxon>Craniata</taxon>
        <taxon>Vertebrata</taxon>
        <taxon>Euteleostomi</taxon>
        <taxon>Lepidosauria</taxon>
        <taxon>Squamata</taxon>
        <taxon>Bifurcata</taxon>
        <taxon>Unidentata</taxon>
        <taxon>Episquamata</taxon>
        <taxon>Laterata</taxon>
        <taxon>Lacertibaenia</taxon>
        <taxon>Lacertidae</taxon>
        <taxon>Podarcis</taxon>
    </lineage>
</organism>
<dbReference type="Pfam" id="PF00021">
    <property type="entry name" value="UPAR_LY6"/>
    <property type="match status" value="3"/>
</dbReference>
<evidence type="ECO:0000256" key="1">
    <source>
        <dbReference type="ARBA" id="ARBA00004613"/>
    </source>
</evidence>
<dbReference type="InterPro" id="IPR016054">
    <property type="entry name" value="LY6_UPA_recep-like"/>
</dbReference>
<reference evidence="6" key="1">
    <citation type="submission" date="2022-12" db="EMBL/GenBank/DDBJ databases">
        <authorList>
            <person name="Alioto T."/>
            <person name="Alioto T."/>
            <person name="Gomez Garrido J."/>
        </authorList>
    </citation>
    <scope>NUCLEOTIDE SEQUENCE</scope>
</reference>
<dbReference type="SUPFAM" id="SSF57302">
    <property type="entry name" value="Snake toxin-like"/>
    <property type="match status" value="3"/>
</dbReference>
<dbReference type="InterPro" id="IPR045860">
    <property type="entry name" value="Snake_toxin-like_sf"/>
</dbReference>
<evidence type="ECO:0000256" key="3">
    <source>
        <dbReference type="ARBA" id="ARBA00022729"/>
    </source>
</evidence>